<evidence type="ECO:0000256" key="3">
    <source>
        <dbReference type="ARBA" id="ARBA00022481"/>
    </source>
</evidence>
<evidence type="ECO:0000259" key="13">
    <source>
        <dbReference type="PROSITE" id="PS50111"/>
    </source>
</evidence>
<reference evidence="15 16" key="1">
    <citation type="journal article" date="2019" name="Antonie Van Leeuwenhoek">
        <title>Description of 'Ca. Methylobacter oryzae' KRF1, a novel species from the environmentally important Methylobacter clade 2.</title>
        <authorList>
            <person name="Khatri K."/>
            <person name="Mohite J.A."/>
            <person name="Pandit P.S."/>
            <person name="Bahulikar R."/>
            <person name="Rahalkar M.C."/>
        </authorList>
    </citation>
    <scope>NUCLEOTIDE SEQUENCE [LARGE SCALE GENOMIC DNA]</scope>
    <source>
        <strain evidence="15 16">KRF1</strain>
    </source>
</reference>
<name>A0ABY3C5Y2_9GAMM</name>
<dbReference type="InterPro" id="IPR003660">
    <property type="entry name" value="HAMP_dom"/>
</dbReference>
<dbReference type="PANTHER" id="PTHR43531:SF11">
    <property type="entry name" value="METHYL-ACCEPTING CHEMOTAXIS PROTEIN 3"/>
    <property type="match status" value="1"/>
</dbReference>
<feature type="transmembrane region" description="Helical" evidence="12">
    <location>
        <begin position="188"/>
        <end position="209"/>
    </location>
</feature>
<evidence type="ECO:0000256" key="9">
    <source>
        <dbReference type="ARBA" id="ARBA00023224"/>
    </source>
</evidence>
<organism evidence="15 16">
    <name type="scientific">Candidatus Methylobacter oryzae</name>
    <dbReference type="NCBI Taxonomy" id="2497749"/>
    <lineage>
        <taxon>Bacteria</taxon>
        <taxon>Pseudomonadati</taxon>
        <taxon>Pseudomonadota</taxon>
        <taxon>Gammaproteobacteria</taxon>
        <taxon>Methylococcales</taxon>
        <taxon>Methylococcaceae</taxon>
        <taxon>Methylobacter</taxon>
    </lineage>
</organism>
<comment type="similarity">
    <text evidence="10">Belongs to the methyl-accepting chemotaxis (MCP) protein family.</text>
</comment>
<dbReference type="InterPro" id="IPR003122">
    <property type="entry name" value="Tar_rcpt_lig-bd"/>
</dbReference>
<evidence type="ECO:0000256" key="4">
    <source>
        <dbReference type="ARBA" id="ARBA00022500"/>
    </source>
</evidence>
<dbReference type="InterPro" id="IPR051310">
    <property type="entry name" value="MCP_chemotaxis"/>
</dbReference>
<feature type="domain" description="HAMP" evidence="14">
    <location>
        <begin position="210"/>
        <end position="262"/>
    </location>
</feature>
<dbReference type="Gene3D" id="1.10.287.950">
    <property type="entry name" value="Methyl-accepting chemotaxis protein"/>
    <property type="match status" value="1"/>
</dbReference>
<dbReference type="InterPro" id="IPR004090">
    <property type="entry name" value="Chemotax_Me-accpt_rcpt"/>
</dbReference>
<dbReference type="PROSITE" id="PS50885">
    <property type="entry name" value="HAMP"/>
    <property type="match status" value="1"/>
</dbReference>
<keyword evidence="9 11" id="KW-0807">Transducer</keyword>
<evidence type="ECO:0000256" key="2">
    <source>
        <dbReference type="ARBA" id="ARBA00022475"/>
    </source>
</evidence>
<comment type="caution">
    <text evidence="15">The sequence shown here is derived from an EMBL/GenBank/DDBJ whole genome shotgun (WGS) entry which is preliminary data.</text>
</comment>
<dbReference type="SMART" id="SM00283">
    <property type="entry name" value="MA"/>
    <property type="match status" value="1"/>
</dbReference>
<dbReference type="PRINTS" id="PR00260">
    <property type="entry name" value="CHEMTRNSDUCR"/>
</dbReference>
<evidence type="ECO:0000313" key="15">
    <source>
        <dbReference type="EMBL" id="TRW90657.1"/>
    </source>
</evidence>
<dbReference type="Pfam" id="PF00015">
    <property type="entry name" value="MCPsignal"/>
    <property type="match status" value="1"/>
</dbReference>
<evidence type="ECO:0000256" key="5">
    <source>
        <dbReference type="ARBA" id="ARBA00022519"/>
    </source>
</evidence>
<dbReference type="EMBL" id="RYFG02000117">
    <property type="protein sequence ID" value="TRW90657.1"/>
    <property type="molecule type" value="Genomic_DNA"/>
</dbReference>
<dbReference type="SMART" id="SM00304">
    <property type="entry name" value="HAMP"/>
    <property type="match status" value="1"/>
</dbReference>
<feature type="domain" description="Methyl-accepting transducer" evidence="13">
    <location>
        <begin position="267"/>
        <end position="482"/>
    </location>
</feature>
<evidence type="ECO:0000256" key="1">
    <source>
        <dbReference type="ARBA" id="ARBA00004429"/>
    </source>
</evidence>
<evidence type="ECO:0000256" key="12">
    <source>
        <dbReference type="SAM" id="Phobius"/>
    </source>
</evidence>
<keyword evidence="4" id="KW-0145">Chemotaxis</keyword>
<evidence type="ECO:0000256" key="7">
    <source>
        <dbReference type="ARBA" id="ARBA00022989"/>
    </source>
</evidence>
<evidence type="ECO:0000256" key="11">
    <source>
        <dbReference type="PROSITE-ProRule" id="PRU00284"/>
    </source>
</evidence>
<evidence type="ECO:0000313" key="16">
    <source>
        <dbReference type="Proteomes" id="UP000733744"/>
    </source>
</evidence>
<dbReference type="CDD" id="cd06225">
    <property type="entry name" value="HAMP"/>
    <property type="match status" value="1"/>
</dbReference>
<dbReference type="InterPro" id="IPR004089">
    <property type="entry name" value="MCPsignal_dom"/>
</dbReference>
<evidence type="ECO:0000256" key="10">
    <source>
        <dbReference type="ARBA" id="ARBA00029447"/>
    </source>
</evidence>
<dbReference type="PANTHER" id="PTHR43531">
    <property type="entry name" value="PROTEIN ICFG"/>
    <property type="match status" value="1"/>
</dbReference>
<protein>
    <submittedName>
        <fullName evidence="15">HAMP domain-containing protein</fullName>
    </submittedName>
</protein>
<proteinExistence type="inferred from homology"/>
<keyword evidence="7 12" id="KW-1133">Transmembrane helix</keyword>
<keyword evidence="3" id="KW-0488">Methylation</keyword>
<dbReference type="Pfam" id="PF00672">
    <property type="entry name" value="HAMP"/>
    <property type="match status" value="1"/>
</dbReference>
<gene>
    <name evidence="15" type="ORF">EKO24_018745</name>
</gene>
<dbReference type="RefSeq" id="WP_127029891.1">
    <property type="nucleotide sequence ID" value="NZ_RYFG02000117.1"/>
</dbReference>
<keyword evidence="6 12" id="KW-0812">Transmembrane</keyword>
<accession>A0ABY3C5Y2</accession>
<evidence type="ECO:0000256" key="6">
    <source>
        <dbReference type="ARBA" id="ARBA00022692"/>
    </source>
</evidence>
<comment type="subcellular location">
    <subcellularLocation>
        <location evidence="1">Cell inner membrane</location>
        <topology evidence="1">Multi-pass membrane protein</topology>
    </subcellularLocation>
</comment>
<dbReference type="SUPFAM" id="SSF58104">
    <property type="entry name" value="Methyl-accepting chemotaxis protein (MCP) signaling domain"/>
    <property type="match status" value="1"/>
</dbReference>
<evidence type="ECO:0000256" key="8">
    <source>
        <dbReference type="ARBA" id="ARBA00023136"/>
    </source>
</evidence>
<keyword evidence="2" id="KW-1003">Cell membrane</keyword>
<evidence type="ECO:0000259" key="14">
    <source>
        <dbReference type="PROSITE" id="PS50885"/>
    </source>
</evidence>
<dbReference type="CDD" id="cd19411">
    <property type="entry name" value="MCP2201-like_sensor"/>
    <property type="match status" value="1"/>
</dbReference>
<keyword evidence="8 12" id="KW-0472">Membrane</keyword>
<dbReference type="Proteomes" id="UP000733744">
    <property type="component" value="Unassembled WGS sequence"/>
</dbReference>
<dbReference type="InterPro" id="IPR047347">
    <property type="entry name" value="YvaQ-like_sensor"/>
</dbReference>
<sequence>MLNNLTIKARLILVLGLMSLLAITLGTLGLNGMKKSNEGLHTVYVDRTVPVGQLSEIKAKILANRLAIANSLAFKEETQKNAELVRQNIVDINKIWDEYMATFLTEEEKRLADRFALDRKRFVAEGLNPATEYLLAGNIEAAEKTVRESVRPLFIPVGKGIDALVQLQLDVAKQEYEAAQVRYDDSRFISIVLLAVGLLLSVFIGFMLVRGISRSLMIMQQFAESLAKGDLTARINLDHHDEIGILAQSMIGMCNQLNGVVQQVRSNSDALGSASQQISATAQAISQSATEQASGVEETTSSIEELTASVKQNSDNAKVTNSMAIKVAEEANSGGQAVKRTVEAMKEIADKIGLIEDIAYKTNLLSLNAAIEAARAGEHGKGFTVVASEVRKLAENSRVTAQEINGLAKNSVKIAEEAGSLLEKMVPNIQKTAGLVEDITASSEEQAQGIGQISDAVGQLDKAAQQNASGSEQLAATAEELSGQAMQLQQVMAFFKIDDR</sequence>
<dbReference type="PROSITE" id="PS50111">
    <property type="entry name" value="CHEMOTAXIS_TRANSDUC_2"/>
    <property type="match status" value="1"/>
</dbReference>
<keyword evidence="16" id="KW-1185">Reference proteome</keyword>
<keyword evidence="5" id="KW-0997">Cell inner membrane</keyword>
<dbReference type="Pfam" id="PF02203">
    <property type="entry name" value="TarH"/>
    <property type="match status" value="1"/>
</dbReference>